<dbReference type="InterPro" id="IPR036390">
    <property type="entry name" value="WH_DNA-bd_sf"/>
</dbReference>
<keyword evidence="1" id="KW-0238">DNA-binding</keyword>
<dbReference type="EMBL" id="QYZD01000014">
    <property type="protein sequence ID" value="RJG22827.1"/>
    <property type="molecule type" value="Genomic_DNA"/>
</dbReference>
<evidence type="ECO:0000256" key="1">
    <source>
        <dbReference type="ARBA" id="ARBA00023125"/>
    </source>
</evidence>
<name>A0A3A3GXL3_PANTH</name>
<evidence type="ECO:0000313" key="3">
    <source>
        <dbReference type="EMBL" id="RJG22827.1"/>
    </source>
</evidence>
<proteinExistence type="predicted"/>
<evidence type="ECO:0000256" key="2">
    <source>
        <dbReference type="SAM" id="MobiDB-lite"/>
    </source>
</evidence>
<dbReference type="InterPro" id="IPR036388">
    <property type="entry name" value="WH-like_DNA-bd_sf"/>
</dbReference>
<dbReference type="Proteomes" id="UP000266177">
    <property type="component" value="Unassembled WGS sequence"/>
</dbReference>
<dbReference type="RefSeq" id="WP_119794637.1">
    <property type="nucleotide sequence ID" value="NZ_QYZD01000014.1"/>
</dbReference>
<dbReference type="OrthoDB" id="9788770at2"/>
<protein>
    <submittedName>
        <fullName evidence="3">ArsR family transcriptional regulator</fullName>
    </submittedName>
</protein>
<organism evidence="3 4">
    <name type="scientific">Paenibacillus thiaminolyticus</name>
    <name type="common">Bacillus thiaminolyticus</name>
    <dbReference type="NCBI Taxonomy" id="49283"/>
    <lineage>
        <taxon>Bacteria</taxon>
        <taxon>Bacillati</taxon>
        <taxon>Bacillota</taxon>
        <taxon>Bacilli</taxon>
        <taxon>Bacillales</taxon>
        <taxon>Paenibacillaceae</taxon>
        <taxon>Paenibacillus</taxon>
    </lineage>
</organism>
<dbReference type="Gene3D" id="1.10.10.10">
    <property type="entry name" value="Winged helix-like DNA-binding domain superfamily/Winged helix DNA-binding domain"/>
    <property type="match status" value="1"/>
</dbReference>
<dbReference type="InterPro" id="IPR011991">
    <property type="entry name" value="ArsR-like_HTH"/>
</dbReference>
<dbReference type="GO" id="GO:0003677">
    <property type="term" value="F:DNA binding"/>
    <property type="evidence" value="ECO:0007669"/>
    <property type="project" value="UniProtKB-KW"/>
</dbReference>
<dbReference type="AlphaFoldDB" id="A0A3A3GXL3"/>
<dbReference type="CDD" id="cd00090">
    <property type="entry name" value="HTH_ARSR"/>
    <property type="match status" value="1"/>
</dbReference>
<dbReference type="Pfam" id="PF12840">
    <property type="entry name" value="HTH_20"/>
    <property type="match status" value="1"/>
</dbReference>
<sequence length="202" mass="23497">MKNHRIISDLELAKALLDSRRTQILRVAREEPVTVKQLAERLNEKPSRLYYHVKKLEELDLLQLVETKQHGNLIEKYYQTNPMQRSYTFDRELAAENPAFIVQELSRLFQEGLGIIEEQIQMERHGEKMLAEANIAYRRMTPAEWGHKMALIQGAVTAENGSDTVEPDEQEDMGSYADQTEEDDYVFVTLSYRLKDVQTPKP</sequence>
<accession>A0A3A3GXL3</accession>
<feature type="region of interest" description="Disordered" evidence="2">
    <location>
        <begin position="159"/>
        <end position="179"/>
    </location>
</feature>
<gene>
    <name evidence="3" type="ORF">DQX05_16495</name>
</gene>
<dbReference type="SUPFAM" id="SSF46785">
    <property type="entry name" value="Winged helix' DNA-binding domain"/>
    <property type="match status" value="1"/>
</dbReference>
<comment type="caution">
    <text evidence="3">The sequence shown here is derived from an EMBL/GenBank/DDBJ whole genome shotgun (WGS) entry which is preliminary data.</text>
</comment>
<reference evidence="3 4" key="1">
    <citation type="submission" date="2018-09" db="EMBL/GenBank/DDBJ databases">
        <title>Paenibacillus SK2017-BO5.</title>
        <authorList>
            <person name="Piskunova J.V."/>
            <person name="Dubiley S.A."/>
            <person name="Severinov K.V."/>
        </authorList>
    </citation>
    <scope>NUCLEOTIDE SEQUENCE [LARGE SCALE GENOMIC DNA]</scope>
    <source>
        <strain evidence="3 4">BO5</strain>
    </source>
</reference>
<evidence type="ECO:0000313" key="4">
    <source>
        <dbReference type="Proteomes" id="UP000266177"/>
    </source>
</evidence>